<feature type="region of interest" description="Disordered" evidence="1">
    <location>
        <begin position="163"/>
        <end position="194"/>
    </location>
</feature>
<gene>
    <name evidence="2" type="ORF">SDC9_105408</name>
</gene>
<accession>A0A645AZI1</accession>
<reference evidence="2" key="1">
    <citation type="submission" date="2019-08" db="EMBL/GenBank/DDBJ databases">
        <authorList>
            <person name="Kucharzyk K."/>
            <person name="Murdoch R.W."/>
            <person name="Higgins S."/>
            <person name="Loffler F."/>
        </authorList>
    </citation>
    <scope>NUCLEOTIDE SEQUENCE</scope>
</reference>
<dbReference type="EMBL" id="VSSQ01016840">
    <property type="protein sequence ID" value="MPM58577.1"/>
    <property type="molecule type" value="Genomic_DNA"/>
</dbReference>
<protein>
    <submittedName>
        <fullName evidence="2">Uncharacterized protein</fullName>
    </submittedName>
</protein>
<organism evidence="2">
    <name type="scientific">bioreactor metagenome</name>
    <dbReference type="NCBI Taxonomy" id="1076179"/>
    <lineage>
        <taxon>unclassified sequences</taxon>
        <taxon>metagenomes</taxon>
        <taxon>ecological metagenomes</taxon>
    </lineage>
</organism>
<comment type="caution">
    <text evidence="2">The sequence shown here is derived from an EMBL/GenBank/DDBJ whole genome shotgun (WGS) entry which is preliminary data.</text>
</comment>
<dbReference type="AntiFam" id="ANF00095">
    <property type="entry name" value="Shadow ORF (opposite ABC transporters)"/>
</dbReference>
<name>A0A645AZI1_9ZZZZ</name>
<sequence length="207" mass="23387">MQAFKNLQGLVSRRKLCAPRLSDSDKAREKARADVRMQAHLHVVQHAHVAEQSQVLKGAPQAHARDAVGRHAHDVVPRKADAAAIRRHDARENVQQRSLACTIRADQRMHMAGTNLDVHLIGGHHAAIGLEQTLVLQQHAAVRFTRRWLQLPCGKRVRQHLFGHQPRRKLAREQPHEPSQPIGHGIQRKQQQRAVGEMLHIGPARKQ</sequence>
<evidence type="ECO:0000256" key="1">
    <source>
        <dbReference type="SAM" id="MobiDB-lite"/>
    </source>
</evidence>
<proteinExistence type="predicted"/>
<evidence type="ECO:0000313" key="2">
    <source>
        <dbReference type="EMBL" id="MPM58577.1"/>
    </source>
</evidence>
<dbReference type="AlphaFoldDB" id="A0A645AZI1"/>